<feature type="repeat" description="TPR" evidence="3">
    <location>
        <begin position="131"/>
        <end position="164"/>
    </location>
</feature>
<dbReference type="SUPFAM" id="SSF48452">
    <property type="entry name" value="TPR-like"/>
    <property type="match status" value="1"/>
</dbReference>
<feature type="chain" id="PRO_5045125968" evidence="4">
    <location>
        <begin position="21"/>
        <end position="337"/>
    </location>
</feature>
<evidence type="ECO:0000256" key="1">
    <source>
        <dbReference type="ARBA" id="ARBA00022737"/>
    </source>
</evidence>
<dbReference type="InterPro" id="IPR011990">
    <property type="entry name" value="TPR-like_helical_dom_sf"/>
</dbReference>
<gene>
    <name evidence="5" type="ORF">IRJ18_19725</name>
</gene>
<dbReference type="InterPro" id="IPR050498">
    <property type="entry name" value="Ycf3"/>
</dbReference>
<accession>A0ABR9XMK3</accession>
<dbReference type="PANTHER" id="PTHR44858">
    <property type="entry name" value="TETRATRICOPEPTIDE REPEAT PROTEIN 6"/>
    <property type="match status" value="1"/>
</dbReference>
<keyword evidence="1" id="KW-0677">Repeat</keyword>
<dbReference type="Proteomes" id="UP000632774">
    <property type="component" value="Unassembled WGS sequence"/>
</dbReference>
<dbReference type="PANTHER" id="PTHR44858:SF1">
    <property type="entry name" value="UDP-N-ACETYLGLUCOSAMINE--PEPTIDE N-ACETYLGLUCOSAMINYLTRANSFERASE SPINDLY-RELATED"/>
    <property type="match status" value="1"/>
</dbReference>
<feature type="repeat" description="TPR" evidence="3">
    <location>
        <begin position="25"/>
        <end position="58"/>
    </location>
</feature>
<evidence type="ECO:0000313" key="5">
    <source>
        <dbReference type="EMBL" id="MBE9668609.1"/>
    </source>
</evidence>
<keyword evidence="2 3" id="KW-0802">TPR repeat</keyword>
<evidence type="ECO:0000256" key="2">
    <source>
        <dbReference type="ARBA" id="ARBA00022803"/>
    </source>
</evidence>
<organism evidence="5 6">
    <name type="scientific">Mucilaginibacter boryungensis</name>
    <dbReference type="NCBI Taxonomy" id="768480"/>
    <lineage>
        <taxon>Bacteria</taxon>
        <taxon>Pseudomonadati</taxon>
        <taxon>Bacteroidota</taxon>
        <taxon>Sphingobacteriia</taxon>
        <taxon>Sphingobacteriales</taxon>
        <taxon>Sphingobacteriaceae</taxon>
        <taxon>Mucilaginibacter</taxon>
    </lineage>
</organism>
<dbReference type="RefSeq" id="WP_194108002.1">
    <property type="nucleotide sequence ID" value="NZ_JADFFM010000002.1"/>
</dbReference>
<evidence type="ECO:0000256" key="3">
    <source>
        <dbReference type="PROSITE-ProRule" id="PRU00339"/>
    </source>
</evidence>
<dbReference type="SMART" id="SM00028">
    <property type="entry name" value="TPR"/>
    <property type="match status" value="3"/>
</dbReference>
<sequence>MKLISKILFVFLICVNYCFAQTGDPKLLVREGIELHNQKDYAGAIAKYKAALAIDPDYDPGNYQLAFSLNAMGKGLDGIPYLEKVFKSTSASTNLITGAYDLAGSIYDQQHQPQKAIASYQAGIKANPAYQPLRYNLGLAYFRNRQYAEAEQAAIGAINIDPKQASSMRLYALVCFHQNKRVPALLGLCEFLVLEPNTARSAEAYGNLQHILQGGVLKPEPGEVRPHAIEAGVNAPNQVIAKAIAPFSRRRYASAGDLLSAQLSAIFIALGTTPQEKYQFWHALADDFYKLSQTPNMPAFARLISLSTPESAKWAKTNVQQMSDLDGWLKNNQPDYK</sequence>
<protein>
    <submittedName>
        <fullName evidence="5">Tetratricopeptide repeat protein</fullName>
    </submittedName>
</protein>
<dbReference type="Pfam" id="PF07719">
    <property type="entry name" value="TPR_2"/>
    <property type="match status" value="1"/>
</dbReference>
<comment type="caution">
    <text evidence="5">The sequence shown here is derived from an EMBL/GenBank/DDBJ whole genome shotgun (WGS) entry which is preliminary data.</text>
</comment>
<dbReference type="PROSITE" id="PS50005">
    <property type="entry name" value="TPR"/>
    <property type="match status" value="2"/>
</dbReference>
<proteinExistence type="predicted"/>
<dbReference type="EMBL" id="JADFFM010000002">
    <property type="protein sequence ID" value="MBE9668609.1"/>
    <property type="molecule type" value="Genomic_DNA"/>
</dbReference>
<keyword evidence="6" id="KW-1185">Reference proteome</keyword>
<feature type="signal peptide" evidence="4">
    <location>
        <begin position="1"/>
        <end position="20"/>
    </location>
</feature>
<keyword evidence="4" id="KW-0732">Signal</keyword>
<dbReference type="Gene3D" id="1.25.40.10">
    <property type="entry name" value="Tetratricopeptide repeat domain"/>
    <property type="match status" value="1"/>
</dbReference>
<dbReference type="Pfam" id="PF13432">
    <property type="entry name" value="TPR_16"/>
    <property type="match status" value="1"/>
</dbReference>
<evidence type="ECO:0000256" key="4">
    <source>
        <dbReference type="SAM" id="SignalP"/>
    </source>
</evidence>
<evidence type="ECO:0000313" key="6">
    <source>
        <dbReference type="Proteomes" id="UP000632774"/>
    </source>
</evidence>
<reference evidence="5 6" key="1">
    <citation type="submission" date="2020-10" db="EMBL/GenBank/DDBJ databases">
        <title>Mucilaginibacter mali sp. nov., isolated from rhizosphere soil of apple orchard.</title>
        <authorList>
            <person name="Lee J.-S."/>
            <person name="Kim H.S."/>
            <person name="Kim J.-S."/>
        </authorList>
    </citation>
    <scope>NUCLEOTIDE SEQUENCE [LARGE SCALE GENOMIC DNA]</scope>
    <source>
        <strain evidence="5 6">KCTC 23157</strain>
    </source>
</reference>
<dbReference type="InterPro" id="IPR013105">
    <property type="entry name" value="TPR_2"/>
</dbReference>
<name>A0ABR9XMK3_9SPHI</name>
<dbReference type="InterPro" id="IPR019734">
    <property type="entry name" value="TPR_rpt"/>
</dbReference>